<dbReference type="Proteomes" id="UP000184363">
    <property type="component" value="Unassembled WGS sequence"/>
</dbReference>
<dbReference type="EMBL" id="FRAP01000012">
    <property type="protein sequence ID" value="SHK81666.1"/>
    <property type="molecule type" value="Genomic_DNA"/>
</dbReference>
<protein>
    <submittedName>
        <fullName evidence="1">Uncharacterized protein</fullName>
    </submittedName>
</protein>
<accession>A0A1M6VKB4</accession>
<sequence length="142" mass="15769">MGLYEGDDRGIVDASAARAHADAAGITVDRNNVLYVRRAVLEEYQELTTVLERERMDWRQQSEPYGRDPVSFDAAVAFPQRAALLLEACQKYADELLVIADNLAKAAEAYGYTEDSIVEMTPTATRAAVARMSATLRDLLPW</sequence>
<dbReference type="RefSeq" id="WP_073458038.1">
    <property type="nucleotide sequence ID" value="NZ_CALGVN010000021.1"/>
</dbReference>
<evidence type="ECO:0000313" key="2">
    <source>
        <dbReference type="Proteomes" id="UP000184363"/>
    </source>
</evidence>
<evidence type="ECO:0000313" key="1">
    <source>
        <dbReference type="EMBL" id="SHK81666.1"/>
    </source>
</evidence>
<proteinExistence type="predicted"/>
<dbReference type="STRING" id="1848.SAMN05443637_112168"/>
<dbReference type="AlphaFoldDB" id="A0A1M6VKB4"/>
<name>A0A1M6VKB4_PSETH</name>
<reference evidence="1 2" key="1">
    <citation type="submission" date="2016-11" db="EMBL/GenBank/DDBJ databases">
        <authorList>
            <person name="Jaros S."/>
            <person name="Januszkiewicz K."/>
            <person name="Wedrychowicz H."/>
        </authorList>
    </citation>
    <scope>NUCLEOTIDE SEQUENCE [LARGE SCALE GENOMIC DNA]</scope>
    <source>
        <strain evidence="1 2">DSM 43832</strain>
    </source>
</reference>
<organism evidence="1 2">
    <name type="scientific">Pseudonocardia thermophila</name>
    <dbReference type="NCBI Taxonomy" id="1848"/>
    <lineage>
        <taxon>Bacteria</taxon>
        <taxon>Bacillati</taxon>
        <taxon>Actinomycetota</taxon>
        <taxon>Actinomycetes</taxon>
        <taxon>Pseudonocardiales</taxon>
        <taxon>Pseudonocardiaceae</taxon>
        <taxon>Pseudonocardia</taxon>
    </lineage>
</organism>
<gene>
    <name evidence="1" type="ORF">SAMN05443637_112168</name>
</gene>
<keyword evidence="2" id="KW-1185">Reference proteome</keyword>